<sequence length="512" mass="58234">MTCLRLILGDQLSVHHPWFRQKDPDVLYVLMELRSETDYVRHHAQKVLAVLASMRRFADALRRGGHRIHTVSLSDPDNAGTFAGTLSILFRRFFVTRFERIEADEYRVEQHFIHDVGPLCQALGITTETVSAHHFLISRDEAIETFSRSIPRLETFYRGLRRRSGILMTADNQPEGGQWNYDPENRDRWPGYPPAPPWPSFSSDQSALWAEVTAAGVKTFGTPAETNFPWPLGRRQALEMLEAFIRNGLPHFGQFQDALSLESPTLFHSGLSFALNIKMLHPAEVIEAALAAWRAGTAPLAATEGFIRQILGWREYMRAVYWARMPDYASLNALNADRPLPGWFWTGETRMRCLRQTIGQSLRTAYAHHIQRLMVTGSYTLLNGCAPDAVDGWYLGIYIDAFEWVQLPNTRGMSQFADGGVVGSKPYCGSASYIQRQGDYCRGCSYDPKKRHGEGACPLNSLYWDFHARNADTLSRNPRLGMTYRTLDRMAPAERDATRHWAARMRDQADTL</sequence>
<dbReference type="PANTHER" id="PTHR38657">
    <property type="entry name" value="SLR1343 PROTEIN"/>
    <property type="match status" value="1"/>
</dbReference>
<evidence type="ECO:0000313" key="1">
    <source>
        <dbReference type="EMBL" id="MBB6209555.1"/>
    </source>
</evidence>
<name>A0A7W9ZE38_NOVIT</name>
<comment type="caution">
    <text evidence="1">The sequence shown here is derived from an EMBL/GenBank/DDBJ whole genome shotgun (WGS) entry which is preliminary data.</text>
</comment>
<dbReference type="InterPro" id="IPR036134">
    <property type="entry name" value="Crypto/Photolyase_FAD-like_sf"/>
</dbReference>
<dbReference type="Gene3D" id="1.25.40.80">
    <property type="match status" value="1"/>
</dbReference>
<evidence type="ECO:0000313" key="2">
    <source>
        <dbReference type="Proteomes" id="UP000544872"/>
    </source>
</evidence>
<dbReference type="Pfam" id="PF04244">
    <property type="entry name" value="DPRP"/>
    <property type="match status" value="1"/>
</dbReference>
<dbReference type="Proteomes" id="UP000544872">
    <property type="component" value="Unassembled WGS sequence"/>
</dbReference>
<dbReference type="GO" id="GO:0016829">
    <property type="term" value="F:lyase activity"/>
    <property type="evidence" value="ECO:0007669"/>
    <property type="project" value="UniProtKB-KW"/>
</dbReference>
<dbReference type="Gene3D" id="1.10.10.1710">
    <property type="entry name" value="Deoxyribodipyrimidine photolyase-related"/>
    <property type="match status" value="1"/>
</dbReference>
<dbReference type="InterPro" id="IPR014729">
    <property type="entry name" value="Rossmann-like_a/b/a_fold"/>
</dbReference>
<gene>
    <name evidence="1" type="ORF">FHS48_000957</name>
</gene>
<dbReference type="AlphaFoldDB" id="A0A7W9ZE38"/>
<organism evidence="1 2">
    <name type="scientific">Novispirillum itersonii</name>
    <name type="common">Aquaspirillum itersonii</name>
    <dbReference type="NCBI Taxonomy" id="189"/>
    <lineage>
        <taxon>Bacteria</taxon>
        <taxon>Pseudomonadati</taxon>
        <taxon>Pseudomonadota</taxon>
        <taxon>Alphaproteobacteria</taxon>
        <taxon>Rhodospirillales</taxon>
        <taxon>Novispirillaceae</taxon>
        <taxon>Novispirillum</taxon>
    </lineage>
</organism>
<dbReference type="InterPro" id="IPR052551">
    <property type="entry name" value="UV-DNA_repair_photolyase"/>
</dbReference>
<dbReference type="SUPFAM" id="SSF48173">
    <property type="entry name" value="Cryptochrome/photolyase FAD-binding domain"/>
    <property type="match status" value="1"/>
</dbReference>
<dbReference type="PANTHER" id="PTHR38657:SF1">
    <property type="entry name" value="SLR1343 PROTEIN"/>
    <property type="match status" value="1"/>
</dbReference>
<dbReference type="Gene3D" id="1.10.579.10">
    <property type="entry name" value="DNA Cyclobutane Dipyrimidine Photolyase, subunit A, domain 3"/>
    <property type="match status" value="1"/>
</dbReference>
<accession>A0A7W9ZE38</accession>
<dbReference type="InterPro" id="IPR007357">
    <property type="entry name" value="PhrB-like"/>
</dbReference>
<keyword evidence="1" id="KW-0456">Lyase</keyword>
<keyword evidence="2" id="KW-1185">Reference proteome</keyword>
<protein>
    <submittedName>
        <fullName evidence="1">Deoxyribodipyrimidine photolyase-related protein</fullName>
    </submittedName>
</protein>
<reference evidence="1 2" key="1">
    <citation type="submission" date="2020-08" db="EMBL/GenBank/DDBJ databases">
        <title>Genomic Encyclopedia of Type Strains, Phase IV (KMG-IV): sequencing the most valuable type-strain genomes for metagenomic binning, comparative biology and taxonomic classification.</title>
        <authorList>
            <person name="Goeker M."/>
        </authorList>
    </citation>
    <scope>NUCLEOTIDE SEQUENCE [LARGE SCALE GENOMIC DNA]</scope>
    <source>
        <strain evidence="1 2">DSM 11590</strain>
    </source>
</reference>
<dbReference type="EMBL" id="JACIIX010000002">
    <property type="protein sequence ID" value="MBB6209555.1"/>
    <property type="molecule type" value="Genomic_DNA"/>
</dbReference>
<dbReference type="RefSeq" id="WP_184261920.1">
    <property type="nucleotide sequence ID" value="NZ_JACIIX010000002.1"/>
</dbReference>
<dbReference type="Gene3D" id="3.40.50.620">
    <property type="entry name" value="HUPs"/>
    <property type="match status" value="1"/>
</dbReference>
<proteinExistence type="predicted"/>